<dbReference type="GO" id="GO:0020037">
    <property type="term" value="F:heme binding"/>
    <property type="evidence" value="ECO:0007669"/>
    <property type="project" value="InterPro"/>
</dbReference>
<evidence type="ECO:0000313" key="2">
    <source>
        <dbReference type="EMBL" id="KKK86337.1"/>
    </source>
</evidence>
<proteinExistence type="predicted"/>
<dbReference type="Pfam" id="PF09098">
    <property type="entry name" value="Dehyd-heme_bind"/>
    <property type="match status" value="1"/>
</dbReference>
<organism evidence="2">
    <name type="scientific">marine sediment metagenome</name>
    <dbReference type="NCBI Taxonomy" id="412755"/>
    <lineage>
        <taxon>unclassified sequences</taxon>
        <taxon>metagenomes</taxon>
        <taxon>ecological metagenomes</taxon>
    </lineage>
</organism>
<dbReference type="Gene3D" id="1.10.760.10">
    <property type="entry name" value="Cytochrome c-like domain"/>
    <property type="match status" value="1"/>
</dbReference>
<protein>
    <recommendedName>
        <fullName evidence="1">Quinohemoprotein amine dehydrogenase alpha subunit haem binding domain-containing protein</fullName>
    </recommendedName>
</protein>
<name>A0A0F8YXZ9_9ZZZZ</name>
<feature type="domain" description="Quinohemoprotein amine dehydrogenase alpha subunit haem binding" evidence="1">
    <location>
        <begin position="29"/>
        <end position="87"/>
    </location>
</feature>
<accession>A0A0F8YXZ9</accession>
<dbReference type="AlphaFoldDB" id="A0A0F8YXZ9"/>
<dbReference type="EMBL" id="LAZR01050891">
    <property type="protein sequence ID" value="KKK86337.1"/>
    <property type="molecule type" value="Genomic_DNA"/>
</dbReference>
<evidence type="ECO:0000259" key="1">
    <source>
        <dbReference type="Pfam" id="PF09098"/>
    </source>
</evidence>
<dbReference type="GO" id="GO:0009055">
    <property type="term" value="F:electron transfer activity"/>
    <property type="evidence" value="ECO:0007669"/>
    <property type="project" value="InterPro"/>
</dbReference>
<dbReference type="InterPro" id="IPR015182">
    <property type="entry name" value="QH-AmDH_asu_heme-bd_dom"/>
</dbReference>
<comment type="caution">
    <text evidence="2">The sequence shown here is derived from an EMBL/GenBank/DDBJ whole genome shotgun (WGS) entry which is preliminary data.</text>
</comment>
<dbReference type="InterPro" id="IPR036909">
    <property type="entry name" value="Cyt_c-like_dom_sf"/>
</dbReference>
<sequence>MKRTVLLVAVFVLMVTLPALVSAAGDDEAKALFESKCSLCHSLENATDITDTPEGWLSTVTRMREQNGCDITRQESDIIINYLAKFYGR</sequence>
<reference evidence="2" key="1">
    <citation type="journal article" date="2015" name="Nature">
        <title>Complex archaea that bridge the gap between prokaryotes and eukaryotes.</title>
        <authorList>
            <person name="Spang A."/>
            <person name="Saw J.H."/>
            <person name="Jorgensen S.L."/>
            <person name="Zaremba-Niedzwiedzka K."/>
            <person name="Martijn J."/>
            <person name="Lind A.E."/>
            <person name="van Eijk R."/>
            <person name="Schleper C."/>
            <person name="Guy L."/>
            <person name="Ettema T.J."/>
        </authorList>
    </citation>
    <scope>NUCLEOTIDE SEQUENCE</scope>
</reference>
<dbReference type="SUPFAM" id="SSF46626">
    <property type="entry name" value="Cytochrome c"/>
    <property type="match status" value="1"/>
</dbReference>
<gene>
    <name evidence="2" type="ORF">LCGC14_2764240</name>
</gene>